<protein>
    <recommendedName>
        <fullName evidence="5">Lipoprotein</fullName>
    </recommendedName>
</protein>
<sequence>MRKIVIFCALTLSACASNQVIDSQIENAAQKQAKESTLTPQQMITRARAQLAKASKAELTFYTPLHFKEAQQTLERIENLQKQQAVKEQAEHDLLIITEAFKAEKIINKAFSIQQIITSTLENSLAHKAVLEDLGSDREYPSTYNNIVEDLVDLFKLIEQNEVEKARNEQADVLVDMTALEVKTLIKRHVAPAINILDKAEDNDADDYAEITYEQAEKVIRRAKSFITDNYRDRQGVKDVGIEAVVAANRALTIGSESQSMMDLDEEEAEQKALEFERLLAQVANSLGVKEVTGLSFREQALEMVEFATQKGMQFNKTVSEQEMTPAAGQTIPQSRLIFETETETETETVQLGTPQSVEAE</sequence>
<evidence type="ECO:0000313" key="4">
    <source>
        <dbReference type="Proteomes" id="UP001247805"/>
    </source>
</evidence>
<feature type="region of interest" description="Disordered" evidence="1">
    <location>
        <begin position="342"/>
        <end position="361"/>
    </location>
</feature>
<dbReference type="PROSITE" id="PS51257">
    <property type="entry name" value="PROKAR_LIPOPROTEIN"/>
    <property type="match status" value="1"/>
</dbReference>
<proteinExistence type="predicted"/>
<evidence type="ECO:0008006" key="5">
    <source>
        <dbReference type="Google" id="ProtNLM"/>
    </source>
</evidence>
<dbReference type="RefSeq" id="WP_316026557.1">
    <property type="nucleotide sequence ID" value="NZ_JAWDIO010000002.1"/>
</dbReference>
<reference evidence="3 4" key="1">
    <citation type="submission" date="2023-10" db="EMBL/GenBank/DDBJ databases">
        <title>Glaciecola aquimarina strain GGW-M5 nov., isolated from a coastal seawater.</title>
        <authorList>
            <person name="Bayburt H."/>
            <person name="Kim J.M."/>
            <person name="Choi B.J."/>
            <person name="Jeon C.O."/>
        </authorList>
    </citation>
    <scope>NUCLEOTIDE SEQUENCE [LARGE SCALE GENOMIC DNA]</scope>
    <source>
        <strain evidence="3 4">KCTC 32108</strain>
    </source>
</reference>
<keyword evidence="2" id="KW-0732">Signal</keyword>
<evidence type="ECO:0000256" key="2">
    <source>
        <dbReference type="SAM" id="SignalP"/>
    </source>
</evidence>
<organism evidence="3 4">
    <name type="scientific">Paraglaciecola aquimarina</name>
    <dbReference type="NCBI Taxonomy" id="1235557"/>
    <lineage>
        <taxon>Bacteria</taxon>
        <taxon>Pseudomonadati</taxon>
        <taxon>Pseudomonadota</taxon>
        <taxon>Gammaproteobacteria</taxon>
        <taxon>Alteromonadales</taxon>
        <taxon>Alteromonadaceae</taxon>
        <taxon>Paraglaciecola</taxon>
    </lineage>
</organism>
<name>A0ABU3SYA3_9ALTE</name>
<gene>
    <name evidence="3" type="ORF">RS130_14765</name>
</gene>
<feature type="signal peptide" evidence="2">
    <location>
        <begin position="1"/>
        <end position="18"/>
    </location>
</feature>
<evidence type="ECO:0000256" key="1">
    <source>
        <dbReference type="SAM" id="MobiDB-lite"/>
    </source>
</evidence>
<feature type="compositionally biased region" description="Polar residues" evidence="1">
    <location>
        <begin position="350"/>
        <end position="361"/>
    </location>
</feature>
<dbReference type="EMBL" id="JAWDIO010000002">
    <property type="protein sequence ID" value="MDU0354997.1"/>
    <property type="molecule type" value="Genomic_DNA"/>
</dbReference>
<evidence type="ECO:0000313" key="3">
    <source>
        <dbReference type="EMBL" id="MDU0354997.1"/>
    </source>
</evidence>
<comment type="caution">
    <text evidence="3">The sequence shown here is derived from an EMBL/GenBank/DDBJ whole genome shotgun (WGS) entry which is preliminary data.</text>
</comment>
<keyword evidence="4" id="KW-1185">Reference proteome</keyword>
<accession>A0ABU3SYA3</accession>
<dbReference type="Proteomes" id="UP001247805">
    <property type="component" value="Unassembled WGS sequence"/>
</dbReference>
<feature type="chain" id="PRO_5045056901" description="Lipoprotein" evidence="2">
    <location>
        <begin position="19"/>
        <end position="361"/>
    </location>
</feature>